<feature type="chain" id="PRO_5046470737" description="Sugar transporter" evidence="1">
    <location>
        <begin position="23"/>
        <end position="40"/>
    </location>
</feature>
<organism evidence="2 3">
    <name type="scientific">Methylobacterium aerolatum</name>
    <dbReference type="NCBI Taxonomy" id="418708"/>
    <lineage>
        <taxon>Bacteria</taxon>
        <taxon>Pseudomonadati</taxon>
        <taxon>Pseudomonadota</taxon>
        <taxon>Alphaproteobacteria</taxon>
        <taxon>Hyphomicrobiales</taxon>
        <taxon>Methylobacteriaceae</taxon>
        <taxon>Methylobacterium</taxon>
    </lineage>
</organism>
<keyword evidence="3" id="KW-1185">Reference proteome</keyword>
<dbReference type="PROSITE" id="PS51257">
    <property type="entry name" value="PROKAR_LIPOPROTEIN"/>
    <property type="match status" value="1"/>
</dbReference>
<sequence>MRFSPIYLLAAAALSGCTALPAAGPTASAIEAGSTVPQAD</sequence>
<evidence type="ECO:0000313" key="3">
    <source>
        <dbReference type="Proteomes" id="UP001231124"/>
    </source>
</evidence>
<comment type="caution">
    <text evidence="2">The sequence shown here is derived from an EMBL/GenBank/DDBJ whole genome shotgun (WGS) entry which is preliminary data.</text>
</comment>
<reference evidence="2 3" key="1">
    <citation type="submission" date="2023-07" db="EMBL/GenBank/DDBJ databases">
        <title>Genomic Encyclopedia of Type Strains, Phase IV (KMG-IV): sequencing the most valuable type-strain genomes for metagenomic binning, comparative biology and taxonomic classification.</title>
        <authorList>
            <person name="Goeker M."/>
        </authorList>
    </citation>
    <scope>NUCLEOTIDE SEQUENCE [LARGE SCALE GENOMIC DNA]</scope>
    <source>
        <strain evidence="2 3">DSM 19013</strain>
    </source>
</reference>
<keyword evidence="1" id="KW-0732">Signal</keyword>
<protein>
    <recommendedName>
        <fullName evidence="4">Sugar transporter</fullName>
    </recommendedName>
</protein>
<evidence type="ECO:0000256" key="1">
    <source>
        <dbReference type="SAM" id="SignalP"/>
    </source>
</evidence>
<name>A0ABU0I4P5_9HYPH</name>
<evidence type="ECO:0000313" key="2">
    <source>
        <dbReference type="EMBL" id="MDQ0449585.1"/>
    </source>
</evidence>
<accession>A0ABU0I4P5</accession>
<proteinExistence type="predicted"/>
<gene>
    <name evidence="2" type="ORF">QO012_004104</name>
</gene>
<feature type="signal peptide" evidence="1">
    <location>
        <begin position="1"/>
        <end position="22"/>
    </location>
</feature>
<dbReference type="EMBL" id="JAUSVP010000015">
    <property type="protein sequence ID" value="MDQ0449585.1"/>
    <property type="molecule type" value="Genomic_DNA"/>
</dbReference>
<dbReference type="Proteomes" id="UP001231124">
    <property type="component" value="Unassembled WGS sequence"/>
</dbReference>
<evidence type="ECO:0008006" key="4">
    <source>
        <dbReference type="Google" id="ProtNLM"/>
    </source>
</evidence>
<feature type="non-terminal residue" evidence="2">
    <location>
        <position position="40"/>
    </location>
</feature>